<feature type="transmembrane region" description="Helical" evidence="6">
    <location>
        <begin position="412"/>
        <end position="434"/>
    </location>
</feature>
<reference evidence="7 8" key="1">
    <citation type="submission" date="2019-08" db="EMBL/GenBank/DDBJ databases">
        <title>Bacillus genomes from the desert of Cuatro Cienegas, Coahuila.</title>
        <authorList>
            <person name="Olmedo-Alvarez G."/>
        </authorList>
    </citation>
    <scope>NUCLEOTIDE SEQUENCE [LARGE SCALE GENOMIC DNA]</scope>
    <source>
        <strain evidence="7 8">CH28_1T</strain>
    </source>
</reference>
<dbReference type="Pfam" id="PF01943">
    <property type="entry name" value="Polysacc_synt"/>
    <property type="match status" value="1"/>
</dbReference>
<dbReference type="STRING" id="79883.GCA_001636495_04151"/>
<dbReference type="GO" id="GO:0042910">
    <property type="term" value="F:xenobiotic transmembrane transporter activity"/>
    <property type="evidence" value="ECO:0007669"/>
    <property type="project" value="InterPro"/>
</dbReference>
<protein>
    <submittedName>
        <fullName evidence="7">Polysaccharide biosynthesis protein</fullName>
    </submittedName>
</protein>
<keyword evidence="5 6" id="KW-0472">Membrane</keyword>
<dbReference type="PANTHER" id="PTHR30250:SF24">
    <property type="entry name" value="STAGE V SPORULATION PROTEIN B"/>
    <property type="match status" value="1"/>
</dbReference>
<evidence type="ECO:0000256" key="6">
    <source>
        <dbReference type="SAM" id="Phobius"/>
    </source>
</evidence>
<comment type="subcellular location">
    <subcellularLocation>
        <location evidence="1">Cell membrane</location>
        <topology evidence="1">Multi-pass membrane protein</topology>
    </subcellularLocation>
</comment>
<dbReference type="InterPro" id="IPR002528">
    <property type="entry name" value="MATE_fam"/>
</dbReference>
<feature type="transmembrane region" description="Helical" evidence="6">
    <location>
        <begin position="350"/>
        <end position="373"/>
    </location>
</feature>
<organism evidence="7 8">
    <name type="scientific">Sutcliffiella horikoshii</name>
    <dbReference type="NCBI Taxonomy" id="79883"/>
    <lineage>
        <taxon>Bacteria</taxon>
        <taxon>Bacillati</taxon>
        <taxon>Bacillota</taxon>
        <taxon>Bacilli</taxon>
        <taxon>Bacillales</taxon>
        <taxon>Bacillaceae</taxon>
        <taxon>Sutcliffiella</taxon>
    </lineage>
</organism>
<dbReference type="AlphaFoldDB" id="A0A5D4SW90"/>
<dbReference type="InterPro" id="IPR050833">
    <property type="entry name" value="Poly_Biosynth_Transport"/>
</dbReference>
<name>A0A5D4SW90_9BACI</name>
<keyword evidence="3 6" id="KW-0812">Transmembrane</keyword>
<evidence type="ECO:0000256" key="2">
    <source>
        <dbReference type="ARBA" id="ARBA00022475"/>
    </source>
</evidence>
<dbReference type="EMBL" id="VTEV01000005">
    <property type="protein sequence ID" value="TYS67565.1"/>
    <property type="molecule type" value="Genomic_DNA"/>
</dbReference>
<feature type="transmembrane region" description="Helical" evidence="6">
    <location>
        <begin position="311"/>
        <end position="330"/>
    </location>
</feature>
<sequence length="442" mass="50004">MNKFFKGTLLLAIAAFLGESIEFIVNMVLAKNLGEEGMGLYMSVLPVIFLVVVISSLELPISISKYVAAKEEKYHQSMLHHAMRLTIVFTMMVLFVAVIILPFVPVFQHYHPLVKWLILILIPVISFSSIARGYFMGLQHMGKIAISNFLRKIMQLSLLVLVYHFFHFTLEVSILIALCTLVATELIVCLYLLYMYRLQYIELKTKAAARIDGRTVRKSLLEVSIPTTGMRLFHAVTNAIQPFLIKIALVKAGLTHTIALEEFGLLAGVALTIGFFPGFITHSLLIVLIPTVSEAHANDDYRKMQRLLKQVMIITFFYGIPIVMVFYHFAIPLTNVFFENSHAASYVQLLWPFFLFHLFVSPLQAYLIGLGLIKDAFLHSIWSTCISFILMFLLGSLPSLQMNGVILGMNTGMVLLTLMHYFTVCSKIHVTLWLKRIDSPSV</sequence>
<dbReference type="InterPro" id="IPR002797">
    <property type="entry name" value="Polysacc_synth"/>
</dbReference>
<evidence type="ECO:0000313" key="7">
    <source>
        <dbReference type="EMBL" id="TYS67565.1"/>
    </source>
</evidence>
<dbReference type="PANTHER" id="PTHR30250">
    <property type="entry name" value="PST FAMILY PREDICTED COLANIC ACID TRANSPORTER"/>
    <property type="match status" value="1"/>
</dbReference>
<feature type="transmembrane region" description="Helical" evidence="6">
    <location>
        <begin position="82"/>
        <end position="104"/>
    </location>
</feature>
<dbReference type="CDD" id="cd13124">
    <property type="entry name" value="MATE_SpoVB_like"/>
    <property type="match status" value="1"/>
</dbReference>
<dbReference type="Pfam" id="PF01554">
    <property type="entry name" value="MatE"/>
    <property type="match status" value="1"/>
</dbReference>
<evidence type="ECO:0000256" key="4">
    <source>
        <dbReference type="ARBA" id="ARBA00022989"/>
    </source>
</evidence>
<dbReference type="OrthoDB" id="9775950at2"/>
<accession>A0A5D4SW90</accession>
<feature type="transmembrane region" description="Helical" evidence="6">
    <location>
        <begin position="149"/>
        <end position="166"/>
    </location>
</feature>
<dbReference type="GO" id="GO:0015297">
    <property type="term" value="F:antiporter activity"/>
    <property type="evidence" value="ECO:0007669"/>
    <property type="project" value="InterPro"/>
</dbReference>
<comment type="caution">
    <text evidence="7">The sequence shown here is derived from an EMBL/GenBank/DDBJ whole genome shotgun (WGS) entry which is preliminary data.</text>
</comment>
<feature type="transmembrane region" description="Helical" evidence="6">
    <location>
        <begin position="239"/>
        <end position="259"/>
    </location>
</feature>
<dbReference type="RefSeq" id="WP_148988676.1">
    <property type="nucleotide sequence ID" value="NZ_VTEV01000005.1"/>
</dbReference>
<feature type="transmembrane region" description="Helical" evidence="6">
    <location>
        <begin position="116"/>
        <end position="137"/>
    </location>
</feature>
<keyword evidence="4 6" id="KW-1133">Transmembrane helix</keyword>
<evidence type="ECO:0000256" key="1">
    <source>
        <dbReference type="ARBA" id="ARBA00004651"/>
    </source>
</evidence>
<dbReference type="InterPro" id="IPR024923">
    <property type="entry name" value="PG_synth_SpoVB"/>
</dbReference>
<feature type="transmembrane region" description="Helical" evidence="6">
    <location>
        <begin position="265"/>
        <end position="290"/>
    </location>
</feature>
<feature type="transmembrane region" description="Helical" evidence="6">
    <location>
        <begin position="40"/>
        <end position="61"/>
    </location>
</feature>
<proteinExistence type="predicted"/>
<evidence type="ECO:0000313" key="8">
    <source>
        <dbReference type="Proteomes" id="UP000322524"/>
    </source>
</evidence>
<keyword evidence="2" id="KW-1003">Cell membrane</keyword>
<feature type="transmembrane region" description="Helical" evidence="6">
    <location>
        <begin position="172"/>
        <end position="194"/>
    </location>
</feature>
<dbReference type="GO" id="GO:0005886">
    <property type="term" value="C:plasma membrane"/>
    <property type="evidence" value="ECO:0007669"/>
    <property type="project" value="UniProtKB-SubCell"/>
</dbReference>
<feature type="transmembrane region" description="Helical" evidence="6">
    <location>
        <begin position="380"/>
        <end position="400"/>
    </location>
</feature>
<dbReference type="PIRSF" id="PIRSF038958">
    <property type="entry name" value="PG_synth_SpoVB"/>
    <property type="match status" value="1"/>
</dbReference>
<evidence type="ECO:0000256" key="3">
    <source>
        <dbReference type="ARBA" id="ARBA00022692"/>
    </source>
</evidence>
<dbReference type="Proteomes" id="UP000322524">
    <property type="component" value="Unassembled WGS sequence"/>
</dbReference>
<evidence type="ECO:0000256" key="5">
    <source>
        <dbReference type="ARBA" id="ARBA00023136"/>
    </source>
</evidence>
<gene>
    <name evidence="7" type="ORF">FZC76_13375</name>
</gene>